<evidence type="ECO:0008006" key="3">
    <source>
        <dbReference type="Google" id="ProtNLM"/>
    </source>
</evidence>
<gene>
    <name evidence="1" type="ORF">SEMRO_394_G133951.1</name>
</gene>
<keyword evidence="2" id="KW-1185">Reference proteome</keyword>
<comment type="caution">
    <text evidence="1">The sequence shown here is derived from an EMBL/GenBank/DDBJ whole genome shotgun (WGS) entry which is preliminary data.</text>
</comment>
<proteinExistence type="predicted"/>
<dbReference type="Proteomes" id="UP001153069">
    <property type="component" value="Unassembled WGS sequence"/>
</dbReference>
<evidence type="ECO:0000313" key="2">
    <source>
        <dbReference type="Proteomes" id="UP001153069"/>
    </source>
</evidence>
<dbReference type="AlphaFoldDB" id="A0A9N8HEA1"/>
<protein>
    <recommendedName>
        <fullName evidence="3">HNH nuclease domain-containing protein</fullName>
    </recommendedName>
</protein>
<evidence type="ECO:0000313" key="1">
    <source>
        <dbReference type="EMBL" id="CAB9509562.1"/>
    </source>
</evidence>
<reference evidence="1" key="1">
    <citation type="submission" date="2020-06" db="EMBL/GenBank/DDBJ databases">
        <authorList>
            <consortium name="Plant Systems Biology data submission"/>
        </authorList>
    </citation>
    <scope>NUCLEOTIDE SEQUENCE</scope>
    <source>
        <strain evidence="1">D6</strain>
    </source>
</reference>
<accession>A0A9N8HEA1</accession>
<sequence length="226" mass="25313">MANNTIIAVHIWKAETRGKFLDEFGLGKENFNNVRNGMFVTKGIEEAFDNQQVCFLYNTLNEELCLWVADTTILSDKIEGSNPQKTLADVHQKPLCCPDKDHMPFRHLLAWHARLTLELRKESIQVPNYTSEYDLSPGRAGATMNPIARAINDVGRTWGGCLGVRKLKRCSAHDNSNDNTTKLTVLIGRVMVIADTSLITTVITAMVTTEVGGRMDTTFLLLHLQH</sequence>
<dbReference type="EMBL" id="CAICTM010000393">
    <property type="protein sequence ID" value="CAB9509562.1"/>
    <property type="molecule type" value="Genomic_DNA"/>
</dbReference>
<organism evidence="1 2">
    <name type="scientific">Seminavis robusta</name>
    <dbReference type="NCBI Taxonomy" id="568900"/>
    <lineage>
        <taxon>Eukaryota</taxon>
        <taxon>Sar</taxon>
        <taxon>Stramenopiles</taxon>
        <taxon>Ochrophyta</taxon>
        <taxon>Bacillariophyta</taxon>
        <taxon>Bacillariophyceae</taxon>
        <taxon>Bacillariophycidae</taxon>
        <taxon>Naviculales</taxon>
        <taxon>Naviculaceae</taxon>
        <taxon>Seminavis</taxon>
    </lineage>
</organism>
<name>A0A9N8HEA1_9STRA</name>